<feature type="region of interest" description="Disordered" evidence="2">
    <location>
        <begin position="1526"/>
        <end position="1595"/>
    </location>
</feature>
<evidence type="ECO:0000259" key="4">
    <source>
        <dbReference type="PROSITE" id="PS50010"/>
    </source>
</evidence>
<sequence>MAPNLQLTYLDRVLLEIIETERTYVRDLRMIVEDYLAHIIDQCDLLIGPEQVCALFGNIEDIYEFNSELLQALDLCDNDAVAVARCFVVKGQFFDVYTQYCTNYPSSVVALTECMRNQALAAFLRERQAAVSVGAALGSYLLKPVQRILKYHLLLQEIAKHFDPEEQGYEVVEEAIFTMTGVAWYINDMKRKHEHAIRLQEVQSLLLNWKGPDLTAYGELVLEGTFKVHRAKNERTLFLFERVLLVTKRRGEHFVYKMHICCSTLMLIESAKDSLSFSVTHYKHPKQPLTVQVRHLHPSVTCVLGHLCLGSPVSSPPPCLFPGKDGGGEEAVGSSHQTHHSGKPSRHHPPEDAPRFRHIQDRTRTAASCPSGEAQGDAGQGRPPSGTPAAPVPQTAAETAFSGRSLALTCLIQHQTPQQNLQRNLLSWNLPVLSSEESSEDEEDVGDGVEPGGESPRLLPSSVLDRAGAIAHHFSNSLRRSSLTQEDVYPLSCASPRPHGPASRPEPQETTETVPSPGGDSFWAMSGDPGRRRDSTLSKQDQLLISKIKRYYENAGGQSATFCLQRRESLSSIPAGLVRSSVSRINSIPKMIRIWQTMEQKITLAQQQNQIPKLQEAPQSFMVSDPMKVQNQDNPLDSQEQTKSKVLHLARQYSQRIKTTGPLVRQRSQGLLKSREPLACVMEELEKTESSDKPRPDLRNHAGPSPLSRLSEDRPSEDRPTSSLTCREEVISTDQIQSGSMTQSSSSTEAFDWPDVQHLRSKYSSSGGSGGVGVGVVGSGGGGQRRALSRPRSMPESLLSGDGWDTVTKEHRQRLQRASSLDLQRRSLTPAEAPQQLVSLSAGGYFVAAMAPRPDDPERSVIVMEKVQEAPGAAEENYVQIRSPTSKEKISLVAVVDRCRVYQDSDQSREEAKVRPDGARAPDQESRRSRARPESSRQGRLTWDQVGALNSPVKMSVTSWFLVSSSGSRHRLPKEMIFVGREDCELMLQVCGSPEPLVSRQQSRSVDKQHAVINYNLTTDEHLVKDLGSLNGTFVNDLRIPDQTYITLKLSDVIRFGYDILTFMLLCQHKVPEEALKHEKYSSQLQMSLKVLEVKKEAEERPRTPSSKSLPQEASVCRPTPLYGQPSWWGDEDYGGQTHCSQQHHTEVQKEASSVGPDGSHQKNIFLSYQREPSYFEIPTKDFQQPKASEPAVHEVPTKDTDIPPACSSPPTSTPPVVQSHASFTIEFDEDMPGKIKIKDHVTKFSTRQRKQQSLPAKVTVATPTEVMSAESKVADWLVRSDVSILKRRPTSEDVHSTKSDLAVSTKTLKGHHHEDGTQSDSEDPALQASPALTHQAVQMVEGDRSVRVQPTAPTQVLHKPLQDSPAPLSGPDHFLAQRGQSPTAPQGLHEHLSQQAFIIEFFDDNPRKKRSQSFTHNPVLAEPHPGTKAKGERRKGGERPASVHGQVPPAQQVMVPLKAHSGPQRSSSLKRDQTEPEAASSSAATRPFGSVGKQSKLAREFAAEVLAASAQDTSPSRDRAKIPAAEALLPTPDLRPTSTFQPPGTSDCTLAACPGPAPRGAEPKGSQRVRTEEDDSLSDAGTYTIETEAQDREVEQARSMIDQVFGVLDSPEYSGVHRPVIHDTDAPANLDAELAAPTSSLQSNHAQKVLSLVLSTLSPVDPAWTSRSVGSWDNSESESSHSSRTRRLLPQVPPERLESVAGSLSGKEHLPDQEPQGRPCPRLADASQHLSLQDELDPDSLSDASRSDDGAFLEKVQKAPGQVGSGATSFYIGSEDRLHKLKLLGPSDRTSDPPSKSPPTTVLIRTLSGHETRRSGVKQNSSAPNLQTQDKDGVSSRDQAIPTSVLRQESFTRDRSGTATGVQMKKLPHISSQPSMRELERRSLQDPQPFLRDPAGASPDAPLAPLTSHHGSRKGAPPIRVEDSLSGESDVDTASTVSQLSGKNTPIGPTPKARPSIKGLQKEKSSSSPSIQEKGRQVSARERLSEKRRQQVSAETGTEGAPSYAPFVCLTPFPFSPLAPLPSPSIRPPSLVLIPPHYRSSLRDSPPPLLLSTAAWSESASSDHHASCQAACSRKLLAPPPRDEGGKPPLTRSNSLSAPRPTRASMLRRARLGDTSDNEGAEADRERDRGPHASEPTGAPARLGAEGRKLSRLDILALPRKRTGSFTAPSDTETSSSGRSNPSNRTSEPPPPSRRWIGGEARQAAAKAKQLPNRNRSGGAKASGAGEAKAPSQTSTPAQKTSGRRTAARSRSVSLEPEDQDQDEMDPYQNWSTHSAEIAKLSQDLAKDLAILAQEIHDVAGDGDPPGPAEAARASRPASSVSAREELVQHIPEASLSYQKVPPGSAALSDLDANMNEPESRSKHQRLWKPEEVLVDNLMLNPVSQLSQAIRENTEQLAQKMKVLFQNKTEVWEEIEAKMNAEDELPILKTSNKVLVSLSEQRQLRRQELLDDDCGLCSLCLSGTGFHPEGAEESPETAGR</sequence>
<proteinExistence type="predicted"/>
<dbReference type="InterPro" id="IPR000253">
    <property type="entry name" value="FHA_dom"/>
</dbReference>
<dbReference type="PROSITE" id="PS50006">
    <property type="entry name" value="FHA_DOMAIN"/>
    <property type="match status" value="1"/>
</dbReference>
<dbReference type="CDD" id="cd00160">
    <property type="entry name" value="RhoGEF"/>
    <property type="match status" value="1"/>
</dbReference>
<feature type="region of interest" description="Disordered" evidence="2">
    <location>
        <begin position="320"/>
        <end position="395"/>
    </location>
</feature>
<dbReference type="EMBL" id="CAAE01010300">
    <property type="protein sequence ID" value="CAF92969.1"/>
    <property type="molecule type" value="Genomic_DNA"/>
</dbReference>
<dbReference type="PANTHER" id="PTHR45924">
    <property type="entry name" value="FI17866P1"/>
    <property type="match status" value="1"/>
</dbReference>
<dbReference type="InterPro" id="IPR029300">
    <property type="entry name" value="CEP170_C"/>
</dbReference>
<name>Q4T2B3_TETNG</name>
<dbReference type="InterPro" id="IPR035899">
    <property type="entry name" value="DBL_dom_sf"/>
</dbReference>
<feature type="compositionally biased region" description="Acidic residues" evidence="2">
    <location>
        <begin position="2257"/>
        <end position="2267"/>
    </location>
</feature>
<keyword evidence="1" id="KW-0597">Phosphoprotein</keyword>
<dbReference type="InterPro" id="IPR055251">
    <property type="entry name" value="SOS1_NGEF_PH"/>
</dbReference>
<feature type="compositionally biased region" description="Polar residues" evidence="2">
    <location>
        <begin position="1537"/>
        <end position="1549"/>
    </location>
</feature>
<feature type="compositionally biased region" description="Basic and acidic residues" evidence="2">
    <location>
        <begin position="905"/>
        <end position="937"/>
    </location>
</feature>
<feature type="domain" description="DH" evidence="4">
    <location>
        <begin position="9"/>
        <end position="189"/>
    </location>
</feature>
<feature type="compositionally biased region" description="Low complexity" evidence="2">
    <location>
        <begin position="737"/>
        <end position="748"/>
    </location>
</feature>
<dbReference type="KEGG" id="tng:GSTEN00008414G001"/>
<evidence type="ECO:0000259" key="3">
    <source>
        <dbReference type="PROSITE" id="PS50006"/>
    </source>
</evidence>
<protein>
    <submittedName>
        <fullName evidence="5">(spotted green pufferfish) hypothetical protein</fullName>
    </submittedName>
</protein>
<dbReference type="InterPro" id="IPR000219">
    <property type="entry name" value="DH_dom"/>
</dbReference>
<dbReference type="CDD" id="cd13243">
    <property type="entry name" value="PH_PLEKHG1_G2_G3"/>
    <property type="match status" value="1"/>
</dbReference>
<feature type="compositionally biased region" description="Low complexity" evidence="2">
    <location>
        <begin position="2218"/>
        <end position="2231"/>
    </location>
</feature>
<reference evidence="5" key="1">
    <citation type="journal article" date="2004" name="Nature">
        <title>Genome duplication in the teleost fish Tetraodon nigroviridis reveals the early vertebrate proto-karyotype.</title>
        <authorList>
            <person name="Jaillon O."/>
            <person name="Aury J.-M."/>
            <person name="Brunet F."/>
            <person name="Petit J.-L."/>
            <person name="Stange-Thomann N."/>
            <person name="Mauceli E."/>
            <person name="Bouneau L."/>
            <person name="Fischer C."/>
            <person name="Ozouf-Costaz C."/>
            <person name="Bernot A."/>
            <person name="Nicaud S."/>
            <person name="Jaffe D."/>
            <person name="Fisher S."/>
            <person name="Lutfalla G."/>
            <person name="Dossat C."/>
            <person name="Segurens B."/>
            <person name="Dasilva C."/>
            <person name="Salanoubat M."/>
            <person name="Levy M."/>
            <person name="Boudet N."/>
            <person name="Castellano S."/>
            <person name="Anthouard V."/>
            <person name="Jubin C."/>
            <person name="Castelli V."/>
            <person name="Katinka M."/>
            <person name="Vacherie B."/>
            <person name="Biemont C."/>
            <person name="Skalli Z."/>
            <person name="Cattolico L."/>
            <person name="Poulain J."/>
            <person name="De Berardinis V."/>
            <person name="Cruaud C."/>
            <person name="Duprat S."/>
            <person name="Brottier P."/>
            <person name="Coutanceau J.-P."/>
            <person name="Gouzy J."/>
            <person name="Parra G."/>
            <person name="Lardier G."/>
            <person name="Chapple C."/>
            <person name="McKernan K.J."/>
            <person name="McEwan P."/>
            <person name="Bosak S."/>
            <person name="Kellis M."/>
            <person name="Volff J.-N."/>
            <person name="Guigo R."/>
            <person name="Zody M.C."/>
            <person name="Mesirov J."/>
            <person name="Lindblad-Toh K."/>
            <person name="Birren B."/>
            <person name="Nusbaum C."/>
            <person name="Kahn D."/>
            <person name="Robinson-Rechavi M."/>
            <person name="Laudet V."/>
            <person name="Schachter V."/>
            <person name="Quetier F."/>
            <person name="Saurin W."/>
            <person name="Scarpelli C."/>
            <person name="Wincker P."/>
            <person name="Lander E.S."/>
            <person name="Weissenbach J."/>
            <person name="Roest Crollius H."/>
        </authorList>
    </citation>
    <scope>NUCLEOTIDE SEQUENCE [LARGE SCALE GENOMIC DNA]</scope>
</reference>
<dbReference type="Pfam" id="PF15308">
    <property type="entry name" value="CEP170_C"/>
    <property type="match status" value="3"/>
</dbReference>
<feature type="region of interest" description="Disordered" evidence="2">
    <location>
        <begin position="1096"/>
        <end position="1119"/>
    </location>
</feature>
<dbReference type="Gene3D" id="2.30.29.30">
    <property type="entry name" value="Pleckstrin-homology domain (PH domain)/Phosphotyrosine-binding domain (PTB)"/>
    <property type="match status" value="1"/>
</dbReference>
<dbReference type="SUPFAM" id="SSF48065">
    <property type="entry name" value="DBL homology domain (DH-domain)"/>
    <property type="match status" value="1"/>
</dbReference>
<feature type="region of interest" description="Disordered" evidence="2">
    <location>
        <begin position="1195"/>
        <end position="1217"/>
    </location>
</feature>
<feature type="compositionally biased region" description="Low complexity" evidence="2">
    <location>
        <begin position="2310"/>
        <end position="2322"/>
    </location>
</feature>
<feature type="compositionally biased region" description="Basic and acidic residues" evidence="2">
    <location>
        <begin position="348"/>
        <end position="364"/>
    </location>
</feature>
<dbReference type="SUPFAM" id="SSF50729">
    <property type="entry name" value="PH domain-like"/>
    <property type="match status" value="1"/>
</dbReference>
<feature type="compositionally biased region" description="Basic and acidic residues" evidence="2">
    <location>
        <begin position="710"/>
        <end position="730"/>
    </location>
</feature>
<feature type="compositionally biased region" description="Polar residues" evidence="2">
    <location>
        <begin position="1837"/>
        <end position="1850"/>
    </location>
</feature>
<feature type="compositionally biased region" description="Low complexity" evidence="2">
    <location>
        <begin position="1787"/>
        <end position="1802"/>
    </location>
</feature>
<dbReference type="Pfam" id="PF00498">
    <property type="entry name" value="FHA"/>
    <property type="match status" value="1"/>
</dbReference>
<feature type="compositionally biased region" description="Basic and acidic residues" evidence="2">
    <location>
        <begin position="1290"/>
        <end position="1299"/>
    </location>
</feature>
<dbReference type="Pfam" id="PF00621">
    <property type="entry name" value="RhoGEF"/>
    <property type="match status" value="1"/>
</dbReference>
<feature type="compositionally biased region" description="Polar residues" evidence="2">
    <location>
        <begin position="2165"/>
        <end position="2188"/>
    </location>
</feature>
<feature type="compositionally biased region" description="Polar residues" evidence="2">
    <location>
        <begin position="2232"/>
        <end position="2241"/>
    </location>
</feature>
<feature type="compositionally biased region" description="Polar residues" evidence="2">
    <location>
        <begin position="1818"/>
        <end position="1829"/>
    </location>
</feature>
<dbReference type="PROSITE" id="PS50010">
    <property type="entry name" value="DH_2"/>
    <property type="match status" value="1"/>
</dbReference>
<feature type="region of interest" description="Disordered" evidence="2">
    <location>
        <begin position="434"/>
        <end position="460"/>
    </location>
</feature>
<dbReference type="SUPFAM" id="SSF49879">
    <property type="entry name" value="SMAD/FHA domain"/>
    <property type="match status" value="1"/>
</dbReference>
<feature type="region of interest" description="Disordered" evidence="2">
    <location>
        <begin position="1357"/>
        <end position="1388"/>
    </location>
</feature>
<dbReference type="InterPro" id="IPR043324">
    <property type="entry name" value="PH_PLEKHG1_G2_G3"/>
</dbReference>
<dbReference type="InterPro" id="IPR011993">
    <property type="entry name" value="PH-like_dom_sf"/>
</dbReference>
<feature type="compositionally biased region" description="Polar residues" evidence="2">
    <location>
        <begin position="1933"/>
        <end position="1945"/>
    </location>
</feature>
<feature type="region of interest" description="Disordered" evidence="2">
    <location>
        <begin position="2077"/>
        <end position="2272"/>
    </location>
</feature>
<dbReference type="OrthoDB" id="444265at2759"/>
<feature type="domain" description="FHA" evidence="3">
    <location>
        <begin position="977"/>
        <end position="1040"/>
    </location>
</feature>
<feature type="region of interest" description="Disordered" evidence="2">
    <location>
        <begin position="1664"/>
        <end position="2006"/>
    </location>
</feature>
<dbReference type="Gene3D" id="1.20.900.10">
    <property type="entry name" value="Dbl homology (DH) domain"/>
    <property type="match status" value="1"/>
</dbReference>
<feature type="compositionally biased region" description="Basic and acidic residues" evidence="2">
    <location>
        <begin position="2123"/>
        <end position="2133"/>
    </location>
</feature>
<feature type="region of interest" description="Disordered" evidence="2">
    <location>
        <begin position="1289"/>
        <end position="1326"/>
    </location>
</feature>
<feature type="compositionally biased region" description="Acidic residues" evidence="2">
    <location>
        <begin position="437"/>
        <end position="447"/>
    </location>
</feature>
<dbReference type="SMART" id="SM00325">
    <property type="entry name" value="RhoGEF"/>
    <property type="match status" value="1"/>
</dbReference>
<feature type="region of interest" description="Disordered" evidence="2">
    <location>
        <begin position="685"/>
        <end position="835"/>
    </location>
</feature>
<feature type="compositionally biased region" description="Basic and acidic residues" evidence="2">
    <location>
        <begin position="685"/>
        <end position="700"/>
    </location>
</feature>
<feature type="region of interest" description="Disordered" evidence="2">
    <location>
        <begin position="1134"/>
        <end position="1162"/>
    </location>
</feature>
<feature type="compositionally biased region" description="Basic and acidic residues" evidence="2">
    <location>
        <begin position="1974"/>
        <end position="1990"/>
    </location>
</feature>
<dbReference type="GO" id="GO:0005085">
    <property type="term" value="F:guanyl-nucleotide exchange factor activity"/>
    <property type="evidence" value="ECO:0007669"/>
    <property type="project" value="InterPro"/>
</dbReference>
<evidence type="ECO:0000256" key="1">
    <source>
        <dbReference type="ARBA" id="ARBA00022553"/>
    </source>
</evidence>
<reference evidence="5" key="2">
    <citation type="submission" date="2004-02" db="EMBL/GenBank/DDBJ databases">
        <authorList>
            <consortium name="Genoscope"/>
            <consortium name="Whitehead Institute Centre for Genome Research"/>
        </authorList>
    </citation>
    <scope>NUCLEOTIDE SEQUENCE</scope>
</reference>
<dbReference type="InterPro" id="IPR008984">
    <property type="entry name" value="SMAD_FHA_dom_sf"/>
</dbReference>
<feature type="region of interest" description="Disordered" evidence="2">
    <location>
        <begin position="490"/>
        <end position="538"/>
    </location>
</feature>
<evidence type="ECO:0000313" key="5">
    <source>
        <dbReference type="EMBL" id="CAF92969.1"/>
    </source>
</evidence>
<comment type="caution">
    <text evidence="5">The sequence shown here is derived from an EMBL/GenBank/DDBJ whole genome shotgun (WGS) entry which is preliminary data.</text>
</comment>
<feature type="compositionally biased region" description="Basic residues" evidence="2">
    <location>
        <begin position="337"/>
        <end position="347"/>
    </location>
</feature>
<dbReference type="PANTHER" id="PTHR45924:SF4">
    <property type="entry name" value="PLECKSTRIN HOMOLOGY DOMAIN-CONTAINING FAMILY G MEMBER 3"/>
    <property type="match status" value="1"/>
</dbReference>
<gene>
    <name evidence="5" type="ORF">GSTENG00008414001</name>
</gene>
<dbReference type="Gene3D" id="2.60.200.20">
    <property type="match status" value="1"/>
</dbReference>
<feature type="region of interest" description="Disordered" evidence="2">
    <location>
        <begin position="1409"/>
        <end position="1496"/>
    </location>
</feature>
<dbReference type="Pfam" id="PF22697">
    <property type="entry name" value="SOS1_NGEF_PH"/>
    <property type="match status" value="1"/>
</dbReference>
<accession>Q4T2B3</accession>
<dbReference type="GO" id="GO:2000114">
    <property type="term" value="P:regulation of establishment of cell polarity"/>
    <property type="evidence" value="ECO:0007669"/>
    <property type="project" value="TreeGrafter"/>
</dbReference>
<organism evidence="5">
    <name type="scientific">Tetraodon nigroviridis</name>
    <name type="common">Spotted green pufferfish</name>
    <name type="synonym">Chelonodon nigroviridis</name>
    <dbReference type="NCBI Taxonomy" id="99883"/>
    <lineage>
        <taxon>Eukaryota</taxon>
        <taxon>Metazoa</taxon>
        <taxon>Chordata</taxon>
        <taxon>Craniata</taxon>
        <taxon>Vertebrata</taxon>
        <taxon>Euteleostomi</taxon>
        <taxon>Actinopterygii</taxon>
        <taxon>Neopterygii</taxon>
        <taxon>Teleostei</taxon>
        <taxon>Neoteleostei</taxon>
        <taxon>Acanthomorphata</taxon>
        <taxon>Eupercaria</taxon>
        <taxon>Tetraodontiformes</taxon>
        <taxon>Tetradontoidea</taxon>
        <taxon>Tetraodontidae</taxon>
        <taxon>Tetraodon</taxon>
    </lineage>
</organism>
<dbReference type="GO" id="GO:0031267">
    <property type="term" value="F:small GTPase binding"/>
    <property type="evidence" value="ECO:0007669"/>
    <property type="project" value="TreeGrafter"/>
</dbReference>
<feature type="region of interest" description="Disordered" evidence="2">
    <location>
        <begin position="905"/>
        <end position="941"/>
    </location>
</feature>
<feature type="compositionally biased region" description="Gly residues" evidence="2">
    <location>
        <begin position="767"/>
        <end position="784"/>
    </location>
</feature>
<evidence type="ECO:0000256" key="2">
    <source>
        <dbReference type="SAM" id="MobiDB-lite"/>
    </source>
</evidence>
<feature type="region of interest" description="Disordered" evidence="2">
    <location>
        <begin position="2301"/>
        <end position="2322"/>
    </location>
</feature>